<dbReference type="Proteomes" id="UP000002899">
    <property type="component" value="Chromosome IV"/>
</dbReference>
<dbReference type="EMBL" id="LN871599">
    <property type="protein sequence ID" value="CCF75817.1"/>
    <property type="molecule type" value="Genomic_DNA"/>
</dbReference>
<reference evidence="4 5" key="1">
    <citation type="journal article" date="2012" name="Nucleic Acids Res.">
        <title>Sequencing of the smallest Apicomplexan genome from the human pathogen Babesia microti.</title>
        <authorList>
            <person name="Cornillot E."/>
            <person name="Hadj-Kaddour K."/>
            <person name="Dassouli A."/>
            <person name="Noel B."/>
            <person name="Ranwez V."/>
            <person name="Vacherie B."/>
            <person name="Augagneur Y."/>
            <person name="Bres V."/>
            <person name="Duclos A."/>
            <person name="Randazzo S."/>
            <person name="Carcy B."/>
            <person name="Debierre-Grockiego F."/>
            <person name="Delbecq S."/>
            <person name="Moubri-Menage K."/>
            <person name="Shams-Eldin H."/>
            <person name="Usmani-Brown S."/>
            <person name="Bringaud F."/>
            <person name="Wincker P."/>
            <person name="Vivares C.P."/>
            <person name="Schwarz R.T."/>
            <person name="Schetters T.P."/>
            <person name="Krause P.J."/>
            <person name="Gorenflot A."/>
            <person name="Berry V."/>
            <person name="Barbe V."/>
            <person name="Ben Mamoun C."/>
        </authorList>
    </citation>
    <scope>NUCLEOTIDE SEQUENCE [LARGE SCALE GENOMIC DNA]</scope>
    <source>
        <strain evidence="4 5">RI</strain>
    </source>
</reference>
<comment type="similarity">
    <text evidence="1">Belongs to the proteasome subunit p55 family.</text>
</comment>
<dbReference type="InterPro" id="IPR000717">
    <property type="entry name" value="PCI_dom"/>
</dbReference>
<dbReference type="InterPro" id="IPR036388">
    <property type="entry name" value="WH-like_DNA-bd_sf"/>
</dbReference>
<evidence type="ECO:0000313" key="5">
    <source>
        <dbReference type="Proteomes" id="UP000002899"/>
    </source>
</evidence>
<dbReference type="PROSITE" id="PS50250">
    <property type="entry name" value="PCI"/>
    <property type="match status" value="1"/>
</dbReference>
<dbReference type="OrthoDB" id="268763at2759"/>
<reference evidence="4 5" key="3">
    <citation type="journal article" date="2016" name="Sci. Rep.">
        <title>Genome-wide diversity and gene expression profiling of Babesia microti isolates identify polymorphic genes that mediate host-pathogen interactions.</title>
        <authorList>
            <person name="Silva J.C."/>
            <person name="Cornillot E."/>
            <person name="McCracken C."/>
            <person name="Usmani-Brown S."/>
            <person name="Dwivedi A."/>
            <person name="Ifeonu O.O."/>
            <person name="Crabtree J."/>
            <person name="Gotia H.T."/>
            <person name="Virji A.Z."/>
            <person name="Reynes C."/>
            <person name="Colinge J."/>
            <person name="Kumar V."/>
            <person name="Lawres L."/>
            <person name="Pazzi J.E."/>
            <person name="Pablo J.V."/>
            <person name="Hung C."/>
            <person name="Brancato J."/>
            <person name="Kumari P."/>
            <person name="Orvis J."/>
            <person name="Tretina K."/>
            <person name="Chibucos M."/>
            <person name="Ott S."/>
            <person name="Sadzewicz L."/>
            <person name="Sengamalay N."/>
            <person name="Shetty A.C."/>
            <person name="Su Q."/>
            <person name="Tallon L."/>
            <person name="Fraser C.M."/>
            <person name="Frutos R."/>
            <person name="Molina D.M."/>
            <person name="Krause P.J."/>
            <person name="Ben Mamoun C."/>
        </authorList>
    </citation>
    <scope>NUCLEOTIDE SEQUENCE [LARGE SCALE GENOMIC DNA]</scope>
    <source>
        <strain evidence="4 5">RI</strain>
    </source>
</reference>
<dbReference type="InterPro" id="IPR054559">
    <property type="entry name" value="PSMD12-CSN4-like_N"/>
</dbReference>
<dbReference type="Pfam" id="PF01399">
    <property type="entry name" value="PCI"/>
    <property type="match status" value="1"/>
</dbReference>
<organism evidence="4 5">
    <name type="scientific">Babesia microti (strain RI)</name>
    <dbReference type="NCBI Taxonomy" id="1133968"/>
    <lineage>
        <taxon>Eukaryota</taxon>
        <taxon>Sar</taxon>
        <taxon>Alveolata</taxon>
        <taxon>Apicomplexa</taxon>
        <taxon>Aconoidasida</taxon>
        <taxon>Piroplasmida</taxon>
        <taxon>Babesiidae</taxon>
        <taxon>Babesia</taxon>
    </lineage>
</organism>
<evidence type="ECO:0000313" key="4">
    <source>
        <dbReference type="EMBL" id="CCF75817.1"/>
    </source>
</evidence>
<dbReference type="PANTHER" id="PTHR10855:SF1">
    <property type="entry name" value="26S PROTEASOME NON-ATPASE REGULATORY SUBUNIT 12"/>
    <property type="match status" value="1"/>
</dbReference>
<proteinExistence type="inferred from homology"/>
<dbReference type="GO" id="GO:0008541">
    <property type="term" value="C:proteasome regulatory particle, lid subcomplex"/>
    <property type="evidence" value="ECO:0007669"/>
    <property type="project" value="TreeGrafter"/>
</dbReference>
<dbReference type="SUPFAM" id="SSF46785">
    <property type="entry name" value="Winged helix' DNA-binding domain"/>
    <property type="match status" value="1"/>
</dbReference>
<dbReference type="AlphaFoldDB" id="I7IHH4"/>
<dbReference type="InterPro" id="IPR040134">
    <property type="entry name" value="PSMD12/CSN4"/>
</dbReference>
<evidence type="ECO:0000256" key="2">
    <source>
        <dbReference type="ARBA" id="ARBA00022942"/>
    </source>
</evidence>
<dbReference type="Gene3D" id="1.10.10.10">
    <property type="entry name" value="Winged helix-like DNA-binding domain superfamily/Winged helix DNA-binding domain"/>
    <property type="match status" value="1"/>
</dbReference>
<sequence length="482" mass="56107">MADDTATAILGDSSYFKDPPSTEDLSNYVNELISTCDGTLQQWRLGTESHKCDQYINCLDGLIHETLLVAEKRCRLACDGISNSRVCKYIILKLFETGDLDKTCKYITILCKKRNQSKRCIIEIVTMSMNWIYGDDVQLDNKYKLIEVLCNVTAGKMFLEAEWAKLLMKQSQMKELEGDIKAATEILQDVPIETFGSVSKKYKGEYILEQMRLLLLNEDYIRFYSCSQKINEKLLCGDEFKDMKFLYYKYMIQYYVHDNDYFKVSKCYCKILDTPDIPEQFILDNTSHYLLFLIVSNHSSERTELLKSAKTDCKGVSKIPILVNLLDQFLSQNLITLPFNDEMNKYIQEHQLFQNTPFPKGDERLKLLQLRAVQHNIQIIQQNYTNITIDRLVQLSRSTAEDILPQIFEMVNLGLITAKIDRLNNTIDFNPSKDPQKLLNDWSERVQKVLVMIDDVCRLIEKDKMLQDAKEKRIKLELMLDS</sequence>
<dbReference type="VEuPathDB" id="PiroplasmaDB:BmR1_04g08160"/>
<dbReference type="KEGG" id="bmic:BmR1_04g08160"/>
<reference evidence="4 5" key="2">
    <citation type="journal article" date="2013" name="PLoS ONE">
        <title>Whole genome mapping and re-organization of the nuclear and mitochondrial genomes of Babesia microti isolates.</title>
        <authorList>
            <person name="Cornillot E."/>
            <person name="Dassouli A."/>
            <person name="Garg A."/>
            <person name="Pachikara N."/>
            <person name="Randazzo S."/>
            <person name="Depoix D."/>
            <person name="Carcy B."/>
            <person name="Delbecq S."/>
            <person name="Frutos R."/>
            <person name="Silva J.C."/>
            <person name="Sutton R."/>
            <person name="Krause P.J."/>
            <person name="Mamoun C.B."/>
        </authorList>
    </citation>
    <scope>NUCLEOTIDE SEQUENCE [LARGE SCALE GENOMIC DNA]</scope>
    <source>
        <strain evidence="4 5">RI</strain>
    </source>
</reference>
<keyword evidence="2 4" id="KW-0647">Proteasome</keyword>
<name>I7IHH4_BABMR</name>
<dbReference type="GeneID" id="24426270"/>
<dbReference type="PANTHER" id="PTHR10855">
    <property type="entry name" value="26S PROTEASOME NON-ATPASE REGULATORY SUBUNIT 12/COP9 SIGNALOSOME COMPLEX SUBUNIT 4"/>
    <property type="match status" value="1"/>
</dbReference>
<feature type="domain" description="PCI" evidence="3">
    <location>
        <begin position="260"/>
        <end position="434"/>
    </location>
</feature>
<dbReference type="GO" id="GO:0005737">
    <property type="term" value="C:cytoplasm"/>
    <property type="evidence" value="ECO:0007669"/>
    <property type="project" value="TreeGrafter"/>
</dbReference>
<dbReference type="InterPro" id="IPR036390">
    <property type="entry name" value="WH_DNA-bd_sf"/>
</dbReference>
<dbReference type="Pfam" id="PF18098">
    <property type="entry name" value="RPN5_C"/>
    <property type="match status" value="1"/>
</dbReference>
<keyword evidence="5" id="KW-1185">Reference proteome</keyword>
<protein>
    <submittedName>
        <fullName evidence="4">26S proteasome regulatory subunit N5</fullName>
    </submittedName>
</protein>
<evidence type="ECO:0000259" key="3">
    <source>
        <dbReference type="PROSITE" id="PS50250"/>
    </source>
</evidence>
<dbReference type="Pfam" id="PF22241">
    <property type="entry name" value="PSMD12-CSN4_N"/>
    <property type="match status" value="1"/>
</dbReference>
<dbReference type="InterPro" id="IPR040896">
    <property type="entry name" value="RPN5_C"/>
</dbReference>
<gene>
    <name evidence="4" type="ORF">BmR1_04g08160</name>
</gene>
<dbReference type="RefSeq" id="XP_012650225.1">
    <property type="nucleotide sequence ID" value="XM_012794771.1"/>
</dbReference>
<accession>I7IHH4</accession>
<evidence type="ECO:0000256" key="1">
    <source>
        <dbReference type="ARBA" id="ARBA00006397"/>
    </source>
</evidence>